<dbReference type="AlphaFoldDB" id="F6Y491"/>
<reference evidence="1" key="3">
    <citation type="submission" date="2025-08" db="UniProtKB">
        <authorList>
            <consortium name="Ensembl"/>
        </authorList>
    </citation>
    <scope>IDENTIFICATION</scope>
</reference>
<evidence type="ECO:0000313" key="1">
    <source>
        <dbReference type="Ensembl" id="ENSCINP00000023429.2"/>
    </source>
</evidence>
<protein>
    <submittedName>
        <fullName evidence="1">Uncharacterized protein</fullName>
    </submittedName>
</protein>
<name>F6Y491_CIOIN</name>
<keyword evidence="2" id="KW-1185">Reference proteome</keyword>
<reference evidence="2" key="1">
    <citation type="journal article" date="2002" name="Science">
        <title>The draft genome of Ciona intestinalis: insights into chordate and vertebrate origins.</title>
        <authorList>
            <person name="Dehal P."/>
            <person name="Satou Y."/>
            <person name="Campbell R.K."/>
            <person name="Chapman J."/>
            <person name="Degnan B."/>
            <person name="De Tomaso A."/>
            <person name="Davidson B."/>
            <person name="Di Gregorio A."/>
            <person name="Gelpke M."/>
            <person name="Goodstein D.M."/>
            <person name="Harafuji N."/>
            <person name="Hastings K.E."/>
            <person name="Ho I."/>
            <person name="Hotta K."/>
            <person name="Huang W."/>
            <person name="Kawashima T."/>
            <person name="Lemaire P."/>
            <person name="Martinez D."/>
            <person name="Meinertzhagen I.A."/>
            <person name="Necula S."/>
            <person name="Nonaka M."/>
            <person name="Putnam N."/>
            <person name="Rash S."/>
            <person name="Saiga H."/>
            <person name="Satake M."/>
            <person name="Terry A."/>
            <person name="Yamada L."/>
            <person name="Wang H.G."/>
            <person name="Awazu S."/>
            <person name="Azumi K."/>
            <person name="Boore J."/>
            <person name="Branno M."/>
            <person name="Chin-Bow S."/>
            <person name="DeSantis R."/>
            <person name="Doyle S."/>
            <person name="Francino P."/>
            <person name="Keys D.N."/>
            <person name="Haga S."/>
            <person name="Hayashi H."/>
            <person name="Hino K."/>
            <person name="Imai K.S."/>
            <person name="Inaba K."/>
            <person name="Kano S."/>
            <person name="Kobayashi K."/>
            <person name="Kobayashi M."/>
            <person name="Lee B.I."/>
            <person name="Makabe K.W."/>
            <person name="Manohar C."/>
            <person name="Matassi G."/>
            <person name="Medina M."/>
            <person name="Mochizuki Y."/>
            <person name="Mount S."/>
            <person name="Morishita T."/>
            <person name="Miura S."/>
            <person name="Nakayama A."/>
            <person name="Nishizaka S."/>
            <person name="Nomoto H."/>
            <person name="Ohta F."/>
            <person name="Oishi K."/>
            <person name="Rigoutsos I."/>
            <person name="Sano M."/>
            <person name="Sasaki A."/>
            <person name="Sasakura Y."/>
            <person name="Shoguchi E."/>
            <person name="Shin-i T."/>
            <person name="Spagnuolo A."/>
            <person name="Stainier D."/>
            <person name="Suzuki M.M."/>
            <person name="Tassy O."/>
            <person name="Takatori N."/>
            <person name="Tokuoka M."/>
            <person name="Yagi K."/>
            <person name="Yoshizaki F."/>
            <person name="Wada S."/>
            <person name="Zhang C."/>
            <person name="Hyatt P.D."/>
            <person name="Larimer F."/>
            <person name="Detter C."/>
            <person name="Doggett N."/>
            <person name="Glavina T."/>
            <person name="Hawkins T."/>
            <person name="Richardson P."/>
            <person name="Lucas S."/>
            <person name="Kohara Y."/>
            <person name="Levine M."/>
            <person name="Satoh N."/>
            <person name="Rokhsar D.S."/>
        </authorList>
    </citation>
    <scope>NUCLEOTIDE SEQUENCE [LARGE SCALE GENOMIC DNA]</scope>
</reference>
<dbReference type="InParanoid" id="F6Y491"/>
<dbReference type="Gene3D" id="6.10.250.2890">
    <property type="match status" value="1"/>
</dbReference>
<dbReference type="EMBL" id="EAAA01001817">
    <property type="status" value="NOT_ANNOTATED_CDS"/>
    <property type="molecule type" value="Genomic_DNA"/>
</dbReference>
<reference evidence="1" key="2">
    <citation type="journal article" date="2008" name="Genome Biol.">
        <title>Improved genome assembly and evidence-based global gene model set for the chordate Ciona intestinalis: new insight into intron and operon populations.</title>
        <authorList>
            <person name="Satou Y."/>
            <person name="Mineta K."/>
            <person name="Ogasawara M."/>
            <person name="Sasakura Y."/>
            <person name="Shoguchi E."/>
            <person name="Ueno K."/>
            <person name="Yamada L."/>
            <person name="Matsumoto J."/>
            <person name="Wasserscheid J."/>
            <person name="Dewar K."/>
            <person name="Wiley G.B."/>
            <person name="Macmil S.L."/>
            <person name="Roe B.A."/>
            <person name="Zeller R.W."/>
            <person name="Hastings K.E."/>
            <person name="Lemaire P."/>
            <person name="Lindquist E."/>
            <person name="Endo T."/>
            <person name="Hotta K."/>
            <person name="Inaba K."/>
        </authorList>
    </citation>
    <scope>NUCLEOTIDE SEQUENCE [LARGE SCALE GENOMIC DNA]</scope>
    <source>
        <strain evidence="1">wild type</strain>
    </source>
</reference>
<reference evidence="1" key="4">
    <citation type="submission" date="2025-09" db="UniProtKB">
        <authorList>
            <consortium name="Ensembl"/>
        </authorList>
    </citation>
    <scope>IDENTIFICATION</scope>
</reference>
<proteinExistence type="predicted"/>
<dbReference type="HOGENOM" id="CLU_954839_0_0_1"/>
<accession>F6Y491</accession>
<dbReference type="SUPFAM" id="SSF58113">
    <property type="entry name" value="Apolipoprotein A-I"/>
    <property type="match status" value="1"/>
</dbReference>
<organism evidence="1 2">
    <name type="scientific">Ciona intestinalis</name>
    <name type="common">Transparent sea squirt</name>
    <name type="synonym">Ascidia intestinalis</name>
    <dbReference type="NCBI Taxonomy" id="7719"/>
    <lineage>
        <taxon>Eukaryota</taxon>
        <taxon>Metazoa</taxon>
        <taxon>Chordata</taxon>
        <taxon>Tunicata</taxon>
        <taxon>Ascidiacea</taxon>
        <taxon>Phlebobranchia</taxon>
        <taxon>Cionidae</taxon>
        <taxon>Ciona</taxon>
    </lineage>
</organism>
<dbReference type="Proteomes" id="UP000008144">
    <property type="component" value="Chromosome 3"/>
</dbReference>
<sequence>MDVATTCDEIFILSSNRKLYRLAWTPDQVYMGSKSHNAHSSATETFKKDMKESFADIRSHLSPYVDTLQLKMASSAEQLTNKLQSQAKTLKNKVSFLPVSDLAGKLISSNLESVRRGSNVSEVVELSRCLEDSPPKIKTTDEDVVQLVMRELVDQVCELRDQDEFLRSQGIVTSQTHSVYHVVDTTAEQPRKSFFDEVEYFASKETEDILFSSKIRKKKHRKGSILHPVEISKVECDVVGKSTLTSDLHSVQTLKDNRKESLFFNTEEDHTNDSDEFEVAIFNDETHLEHNS</sequence>
<dbReference type="Ensembl" id="ENSCINT00000023675.2">
    <property type="protein sequence ID" value="ENSCINP00000023429.2"/>
    <property type="gene ID" value="ENSCING00000012584.2"/>
</dbReference>
<evidence type="ECO:0000313" key="2">
    <source>
        <dbReference type="Proteomes" id="UP000008144"/>
    </source>
</evidence>